<evidence type="ECO:0000259" key="4">
    <source>
        <dbReference type="PROSITE" id="PS50987"/>
    </source>
</evidence>
<dbReference type="InterPro" id="IPR001845">
    <property type="entry name" value="HTH_ArsR_DNA-bd_dom"/>
</dbReference>
<dbReference type="InterPro" id="IPR036388">
    <property type="entry name" value="WH-like_DNA-bd_sf"/>
</dbReference>
<dbReference type="RefSeq" id="WP_111342909.1">
    <property type="nucleotide sequence ID" value="NZ_JAIWKD010000001.1"/>
</dbReference>
<dbReference type="Proteomes" id="UP000249590">
    <property type="component" value="Unassembled WGS sequence"/>
</dbReference>
<dbReference type="CDD" id="cd00090">
    <property type="entry name" value="HTH_ARSR"/>
    <property type="match status" value="1"/>
</dbReference>
<keyword evidence="2" id="KW-0238">DNA-binding</keyword>
<dbReference type="InterPro" id="IPR051081">
    <property type="entry name" value="HTH_MetalResp_TranReg"/>
</dbReference>
<dbReference type="InterPro" id="IPR011991">
    <property type="entry name" value="ArsR-like_HTH"/>
</dbReference>
<name>A0A8B2P5L9_9HYPH</name>
<evidence type="ECO:0000313" key="6">
    <source>
        <dbReference type="Proteomes" id="UP000249590"/>
    </source>
</evidence>
<evidence type="ECO:0000256" key="1">
    <source>
        <dbReference type="ARBA" id="ARBA00023015"/>
    </source>
</evidence>
<dbReference type="SUPFAM" id="SSF46785">
    <property type="entry name" value="Winged helix' DNA-binding domain"/>
    <property type="match status" value="1"/>
</dbReference>
<dbReference type="OrthoDB" id="9790747at2"/>
<keyword evidence="6" id="KW-1185">Reference proteome</keyword>
<gene>
    <name evidence="5" type="ORF">DLJ53_05200</name>
</gene>
<protein>
    <submittedName>
        <fullName evidence="5">Transcriptional regulator</fullName>
    </submittedName>
</protein>
<dbReference type="GO" id="GO:0003700">
    <property type="term" value="F:DNA-binding transcription factor activity"/>
    <property type="evidence" value="ECO:0007669"/>
    <property type="project" value="InterPro"/>
</dbReference>
<dbReference type="PRINTS" id="PR00778">
    <property type="entry name" value="HTHARSR"/>
</dbReference>
<proteinExistence type="predicted"/>
<sequence length="108" mass="11931">MSGTNELLAVFAALSDETRFAIVNRLLDDGELPVGAIAAPFSVTPPAISRHLRVLETAGLVERRIDRQRRMIRVRPEALDIIGDWLGQRITILPDRPSAPTRPLAMHA</sequence>
<reference evidence="5 6" key="1">
    <citation type="submission" date="2018-05" db="EMBL/GenBank/DDBJ databases">
        <title>Acuticoccus sediminis sp. nov., isolated from deep-sea sediment of Indian Ocean.</title>
        <authorList>
            <person name="Liu X."/>
            <person name="Lai Q."/>
            <person name="Du Y."/>
            <person name="Sun F."/>
            <person name="Zhang X."/>
            <person name="Wang S."/>
            <person name="Shao Z."/>
        </authorList>
    </citation>
    <scope>NUCLEOTIDE SEQUENCE [LARGE SCALE GENOMIC DNA]</scope>
    <source>
        <strain evidence="5 6">PTG4-2</strain>
    </source>
</reference>
<comment type="caution">
    <text evidence="5">The sequence shown here is derived from an EMBL/GenBank/DDBJ whole genome shotgun (WGS) entry which is preliminary data.</text>
</comment>
<accession>A0A8B2P5L9</accession>
<dbReference type="NCBIfam" id="NF033788">
    <property type="entry name" value="HTH_metalloreg"/>
    <property type="match status" value="1"/>
</dbReference>
<evidence type="ECO:0000256" key="3">
    <source>
        <dbReference type="ARBA" id="ARBA00023163"/>
    </source>
</evidence>
<dbReference type="GO" id="GO:0003677">
    <property type="term" value="F:DNA binding"/>
    <property type="evidence" value="ECO:0007669"/>
    <property type="project" value="UniProtKB-KW"/>
</dbReference>
<dbReference type="InterPro" id="IPR036390">
    <property type="entry name" value="WH_DNA-bd_sf"/>
</dbReference>
<dbReference type="EMBL" id="QHHQ01000001">
    <property type="protein sequence ID" value="RAI03869.1"/>
    <property type="molecule type" value="Genomic_DNA"/>
</dbReference>
<dbReference type="Pfam" id="PF12840">
    <property type="entry name" value="HTH_20"/>
    <property type="match status" value="1"/>
</dbReference>
<evidence type="ECO:0000256" key="2">
    <source>
        <dbReference type="ARBA" id="ARBA00023125"/>
    </source>
</evidence>
<dbReference type="PANTHER" id="PTHR33154">
    <property type="entry name" value="TRANSCRIPTIONAL REGULATOR, ARSR FAMILY"/>
    <property type="match status" value="1"/>
</dbReference>
<keyword evidence="1" id="KW-0805">Transcription regulation</keyword>
<feature type="domain" description="HTH arsR-type" evidence="4">
    <location>
        <begin position="1"/>
        <end position="94"/>
    </location>
</feature>
<evidence type="ECO:0000313" key="5">
    <source>
        <dbReference type="EMBL" id="RAI03869.1"/>
    </source>
</evidence>
<dbReference type="Gene3D" id="1.10.10.10">
    <property type="entry name" value="Winged helix-like DNA-binding domain superfamily/Winged helix DNA-binding domain"/>
    <property type="match status" value="1"/>
</dbReference>
<dbReference type="PANTHER" id="PTHR33154:SF33">
    <property type="entry name" value="TRANSCRIPTIONAL REPRESSOR SDPR"/>
    <property type="match status" value="1"/>
</dbReference>
<keyword evidence="3" id="KW-0804">Transcription</keyword>
<dbReference type="SMART" id="SM00418">
    <property type="entry name" value="HTH_ARSR"/>
    <property type="match status" value="1"/>
</dbReference>
<dbReference type="AlphaFoldDB" id="A0A8B2P5L9"/>
<organism evidence="5 6">
    <name type="scientific">Acuticoccus sediminis</name>
    <dbReference type="NCBI Taxonomy" id="2184697"/>
    <lineage>
        <taxon>Bacteria</taxon>
        <taxon>Pseudomonadati</taxon>
        <taxon>Pseudomonadota</taxon>
        <taxon>Alphaproteobacteria</taxon>
        <taxon>Hyphomicrobiales</taxon>
        <taxon>Amorphaceae</taxon>
        <taxon>Acuticoccus</taxon>
    </lineage>
</organism>
<dbReference type="PROSITE" id="PS50987">
    <property type="entry name" value="HTH_ARSR_2"/>
    <property type="match status" value="1"/>
</dbReference>